<keyword evidence="2" id="KW-1185">Reference proteome</keyword>
<evidence type="ECO:0008006" key="3">
    <source>
        <dbReference type="Google" id="ProtNLM"/>
    </source>
</evidence>
<gene>
    <name evidence="1" type="ORF">RhiirA4_483807</name>
</gene>
<evidence type="ECO:0000313" key="2">
    <source>
        <dbReference type="Proteomes" id="UP000234323"/>
    </source>
</evidence>
<dbReference type="InterPro" id="IPR032675">
    <property type="entry name" value="LRR_dom_sf"/>
</dbReference>
<evidence type="ECO:0000313" key="1">
    <source>
        <dbReference type="EMBL" id="PKY60274.1"/>
    </source>
</evidence>
<sequence>MTILNRDVLYLIIEELRNDKKTLISCLSVDKTFCEIIVPILWKNPWKILKLEKKYKKLLLNVIISHFSDETKNYLSQSDSLIYLYKKKPLFNYISFCKHLNFEIIRFMINSFKERSKTPLILNEMLKLFINEDMKFSHLYIPKFFDYQINFTENCFSGIKYFSCSTDIKDNILFELVENCKSIEELEIRFGGHKYNNGIGKLIEAQKNLFSFSLIDHNYHRDLSFDEIIENALIKHSNNIYYYKITTSPTKVLSSFVNLKILEFDDKRELDFLWNYSLPHLQILRVKSFSEKGLADLIKSTCGSLIEIKIDYCDYYDCTDIIQAIYENCPNLKYLKLRIGDWDIFEFEKILINCQYLDTLFIIIDNLYYWNFLFEVLTKSSPIGLFKFKFKFIFDSFYIPLKPFFDNWVGRCPILLSFDMTTAEHMEDLLKEYEDKGIIENYNNLCDDDDGFELEKKSKEDDMIK</sequence>
<protein>
    <recommendedName>
        <fullName evidence="3">F-box domain-containing protein</fullName>
    </recommendedName>
</protein>
<dbReference type="AlphaFoldDB" id="A0A2I1HN18"/>
<dbReference type="Proteomes" id="UP000234323">
    <property type="component" value="Unassembled WGS sequence"/>
</dbReference>
<comment type="caution">
    <text evidence="1">The sequence shown here is derived from an EMBL/GenBank/DDBJ whole genome shotgun (WGS) entry which is preliminary data.</text>
</comment>
<proteinExistence type="predicted"/>
<name>A0A2I1HN18_9GLOM</name>
<reference evidence="1 2" key="1">
    <citation type="submission" date="2015-10" db="EMBL/GenBank/DDBJ databases">
        <title>Genome analyses suggest a sexual origin of heterokaryosis in a supposedly ancient asexual fungus.</title>
        <authorList>
            <person name="Ropars J."/>
            <person name="Sedzielewska K."/>
            <person name="Noel J."/>
            <person name="Charron P."/>
            <person name="Farinelli L."/>
            <person name="Marton T."/>
            <person name="Kruger M."/>
            <person name="Pelin A."/>
            <person name="Brachmann A."/>
            <person name="Corradi N."/>
        </authorList>
    </citation>
    <scope>NUCLEOTIDE SEQUENCE [LARGE SCALE GENOMIC DNA]</scope>
    <source>
        <strain evidence="1 2">A4</strain>
    </source>
</reference>
<dbReference type="VEuPathDB" id="FungiDB:RhiirA1_465358"/>
<accession>A0A2I1HN18</accession>
<dbReference type="VEuPathDB" id="FungiDB:FUN_009562"/>
<dbReference type="Gene3D" id="3.80.10.10">
    <property type="entry name" value="Ribonuclease Inhibitor"/>
    <property type="match status" value="1"/>
</dbReference>
<dbReference type="EMBL" id="LLXI01004116">
    <property type="protein sequence ID" value="PKY60274.1"/>
    <property type="molecule type" value="Genomic_DNA"/>
</dbReference>
<organism evidence="1 2">
    <name type="scientific">Rhizophagus irregularis</name>
    <dbReference type="NCBI Taxonomy" id="588596"/>
    <lineage>
        <taxon>Eukaryota</taxon>
        <taxon>Fungi</taxon>
        <taxon>Fungi incertae sedis</taxon>
        <taxon>Mucoromycota</taxon>
        <taxon>Glomeromycotina</taxon>
        <taxon>Glomeromycetes</taxon>
        <taxon>Glomerales</taxon>
        <taxon>Glomeraceae</taxon>
        <taxon>Rhizophagus</taxon>
    </lineage>
</organism>
<dbReference type="SUPFAM" id="SSF52047">
    <property type="entry name" value="RNI-like"/>
    <property type="match status" value="1"/>
</dbReference>